<evidence type="ECO:0000259" key="19">
    <source>
        <dbReference type="PROSITE" id="PS51034"/>
    </source>
</evidence>
<reference evidence="21" key="1">
    <citation type="thesis" date="2020" institute="ProQuest LLC" country="789 East Eisenhower Parkway, Ann Arbor, MI, USA">
        <title>Comparative Genomics and Chromosome Evolution.</title>
        <authorList>
            <person name="Mudd A.B."/>
        </authorList>
    </citation>
    <scope>NUCLEOTIDE SEQUENCE</scope>
    <source>
        <strain evidence="21">HN-11 Male</strain>
        <tissue evidence="21">Kidney and liver</tissue>
    </source>
</reference>
<evidence type="ECO:0000313" key="21">
    <source>
        <dbReference type="EMBL" id="KAG9491303.1"/>
    </source>
</evidence>
<dbReference type="GO" id="GO:0007339">
    <property type="term" value="P:binding of sperm to zona pellucida"/>
    <property type="evidence" value="ECO:0007669"/>
    <property type="project" value="TreeGrafter"/>
</dbReference>
<dbReference type="Proteomes" id="UP000770717">
    <property type="component" value="Unassembled WGS sequence"/>
</dbReference>
<proteinExistence type="predicted"/>
<feature type="transmembrane region" description="Helical" evidence="18">
    <location>
        <begin position="373"/>
        <end position="394"/>
    </location>
</feature>
<dbReference type="SMART" id="SM00018">
    <property type="entry name" value="PD"/>
    <property type="match status" value="1"/>
</dbReference>
<dbReference type="Gene3D" id="2.60.40.3210">
    <property type="entry name" value="Zona pellucida, ZP-N domain"/>
    <property type="match status" value="1"/>
</dbReference>
<feature type="domain" description="ZP" evidence="19">
    <location>
        <begin position="52"/>
        <end position="328"/>
    </location>
</feature>
<evidence type="ECO:0000256" key="15">
    <source>
        <dbReference type="ARBA" id="ARBA00042273"/>
    </source>
</evidence>
<keyword evidence="2" id="KW-1003">Cell membrane</keyword>
<dbReference type="Pfam" id="PF00088">
    <property type="entry name" value="Trefoil"/>
    <property type="match status" value="1"/>
</dbReference>
<evidence type="ECO:0000256" key="14">
    <source>
        <dbReference type="ARBA" id="ARBA00040238"/>
    </source>
</evidence>
<keyword evidence="9" id="KW-1015">Disulfide bond</keyword>
<dbReference type="EMBL" id="WNTK01000001">
    <property type="protein sequence ID" value="KAG9491303.1"/>
    <property type="molecule type" value="Genomic_DNA"/>
</dbReference>
<keyword evidence="5" id="KW-0165">Cleavage on pair of basic residues</keyword>
<evidence type="ECO:0000256" key="9">
    <source>
        <dbReference type="ARBA" id="ARBA00023157"/>
    </source>
</evidence>
<dbReference type="InterPro" id="IPR048290">
    <property type="entry name" value="ZP_chr"/>
</dbReference>
<evidence type="ECO:0000256" key="17">
    <source>
        <dbReference type="PROSITE-ProRule" id="PRU00779"/>
    </source>
</evidence>
<comment type="function">
    <text evidence="13">Component of the zona pellucida, an extracellular matrix surrounding oocytes which mediates sperm binding, induction of the acrosome reaction and prevents post-fertilization polyspermy. The zona pellucida is composed of 3 to 4 glycoproteins, ZP1, ZP2, ZP3, and ZP4. ZP4 may act as a sperm receptor.</text>
</comment>
<protein>
    <recommendedName>
        <fullName evidence="14">Zona pellucida sperm-binding protein 4</fullName>
    </recommendedName>
    <alternativeName>
        <fullName evidence="16">Zona pellucida glycoprotein 4</fullName>
    </alternativeName>
    <alternativeName>
        <fullName evidence="15">Zona pellucida protein B</fullName>
    </alternativeName>
</protein>
<keyword evidence="8 18" id="KW-0472">Membrane</keyword>
<comment type="caution">
    <text evidence="17">Lacks conserved residue(s) required for the propagation of feature annotation.</text>
</comment>
<keyword evidence="11" id="KW-0278">Fertilization</keyword>
<dbReference type="InterPro" id="IPR000519">
    <property type="entry name" value="P_trefoil_dom"/>
</dbReference>
<evidence type="ECO:0000256" key="6">
    <source>
        <dbReference type="ARBA" id="ARBA00022692"/>
    </source>
</evidence>
<comment type="subcellular location">
    <subcellularLocation>
        <location evidence="1">Cell membrane</location>
        <topology evidence="1">Single-pass type I membrane protein</topology>
    </subcellularLocation>
    <subcellularLocation>
        <location evidence="12">Zona pellucida</location>
    </subcellularLocation>
</comment>
<dbReference type="PANTHER" id="PTHR23343:SF31">
    <property type="entry name" value="ZONA PELLUCIDA SPERM-BINDING PROTEIN 4"/>
    <property type="match status" value="1"/>
</dbReference>
<evidence type="ECO:0000256" key="18">
    <source>
        <dbReference type="SAM" id="Phobius"/>
    </source>
</evidence>
<dbReference type="InterPro" id="IPR051148">
    <property type="entry name" value="Zona_Pellucida_Domain_gp"/>
</dbReference>
<dbReference type="AlphaFoldDB" id="A0A8J6FN64"/>
<dbReference type="Pfam" id="PF23344">
    <property type="entry name" value="ZP-N"/>
    <property type="match status" value="1"/>
</dbReference>
<evidence type="ECO:0000256" key="16">
    <source>
        <dbReference type="ARBA" id="ARBA00042573"/>
    </source>
</evidence>
<evidence type="ECO:0000256" key="4">
    <source>
        <dbReference type="ARBA" id="ARBA00022530"/>
    </source>
</evidence>
<evidence type="ECO:0000256" key="3">
    <source>
        <dbReference type="ARBA" id="ARBA00022525"/>
    </source>
</evidence>
<dbReference type="SMART" id="SM00241">
    <property type="entry name" value="ZP"/>
    <property type="match status" value="1"/>
</dbReference>
<evidence type="ECO:0000256" key="5">
    <source>
        <dbReference type="ARBA" id="ARBA00022685"/>
    </source>
</evidence>
<sequence length="432" mass="47611">HDSPDPDQCDAITRPNRLSCVGSQDSCATMGCCYDSSDRTTPCYYGNKVTARCTQDGLFSIAIPKTLTLPELDLTSVQLLGQTSAECNPVARNNFFLLFQFPVSSCGTTLKVIREQMVYENQLVGIKDPLTWSGISVSRDSTFRLLVRCSFAFSGFLPLKVDVVTLPPPPPVSSEGPLEFELRISLDSTYAEYYTDYDYPVTRVLREPVYVEVRILQRLDPKLVLVLHQCWATPSPSPLNAVQWPILINGCPFTGDNYKSALIPVVPRSAVDFPSHYSRFDVKTFTFVDQNTQQPLAGQVYIHCSVSACVLSPSDSCTTMCSRSRRSANMVKNESGTVLVSSPVSIYFENLMPEAQNDREGIYGMGISQQETLISGAAVAMGVLAVVLLTVTTWTMHKQKSKSVTISKCPSVQEKWVQVETVSATVPGLKTK</sequence>
<keyword evidence="3" id="KW-0964">Secreted</keyword>
<evidence type="ECO:0000256" key="13">
    <source>
        <dbReference type="ARBA" id="ARBA00037545"/>
    </source>
</evidence>
<dbReference type="GO" id="GO:0035804">
    <property type="term" value="F:structural constituent of egg coat"/>
    <property type="evidence" value="ECO:0007669"/>
    <property type="project" value="TreeGrafter"/>
</dbReference>
<comment type="caution">
    <text evidence="21">The sequence shown here is derived from an EMBL/GenBank/DDBJ whole genome shotgun (WGS) entry which is preliminary data.</text>
</comment>
<dbReference type="PROSITE" id="PS51034">
    <property type="entry name" value="ZP_2"/>
    <property type="match status" value="1"/>
</dbReference>
<evidence type="ECO:0000256" key="7">
    <source>
        <dbReference type="ARBA" id="ARBA00022989"/>
    </source>
</evidence>
<keyword evidence="10" id="KW-0325">Glycoprotein</keyword>
<evidence type="ECO:0000256" key="2">
    <source>
        <dbReference type="ARBA" id="ARBA00022475"/>
    </source>
</evidence>
<dbReference type="Gene3D" id="2.60.40.4100">
    <property type="entry name" value="Zona pellucida, ZP-C domain"/>
    <property type="match status" value="1"/>
</dbReference>
<evidence type="ECO:0000259" key="20">
    <source>
        <dbReference type="PROSITE" id="PS51448"/>
    </source>
</evidence>
<dbReference type="InterPro" id="IPR055355">
    <property type="entry name" value="ZP-C"/>
</dbReference>
<dbReference type="PRINTS" id="PR00023">
    <property type="entry name" value="ZPELLUCIDA"/>
</dbReference>
<dbReference type="PROSITE" id="PS00682">
    <property type="entry name" value="ZP_1"/>
    <property type="match status" value="1"/>
</dbReference>
<dbReference type="InterPro" id="IPR042235">
    <property type="entry name" value="ZP-C_dom"/>
</dbReference>
<dbReference type="PANTHER" id="PTHR23343">
    <property type="entry name" value="ZONA PELLUCIDA SPERM-BINDING PROTEIN"/>
    <property type="match status" value="1"/>
</dbReference>
<keyword evidence="7 18" id="KW-1133">Transmembrane helix</keyword>
<dbReference type="InterPro" id="IPR055356">
    <property type="entry name" value="ZP-N"/>
</dbReference>
<evidence type="ECO:0000256" key="12">
    <source>
        <dbReference type="ARBA" id="ARBA00024183"/>
    </source>
</evidence>
<feature type="non-terminal residue" evidence="21">
    <location>
        <position position="1"/>
    </location>
</feature>
<dbReference type="InterPro" id="IPR044913">
    <property type="entry name" value="P_trefoil_dom_sf"/>
</dbReference>
<evidence type="ECO:0000256" key="1">
    <source>
        <dbReference type="ARBA" id="ARBA00004251"/>
    </source>
</evidence>
<dbReference type="InterPro" id="IPR001507">
    <property type="entry name" value="ZP_dom"/>
</dbReference>
<gene>
    <name evidence="21" type="ORF">GDO78_000022</name>
</gene>
<dbReference type="GO" id="GO:0060468">
    <property type="term" value="P:prevention of polyspermy"/>
    <property type="evidence" value="ECO:0007669"/>
    <property type="project" value="TreeGrafter"/>
</dbReference>
<dbReference type="CDD" id="cd00111">
    <property type="entry name" value="Trefoil"/>
    <property type="match status" value="1"/>
</dbReference>
<evidence type="ECO:0000313" key="22">
    <source>
        <dbReference type="Proteomes" id="UP000770717"/>
    </source>
</evidence>
<keyword evidence="4" id="KW-0272">Extracellular matrix</keyword>
<dbReference type="GO" id="GO:0005886">
    <property type="term" value="C:plasma membrane"/>
    <property type="evidence" value="ECO:0007669"/>
    <property type="project" value="UniProtKB-SubCell"/>
</dbReference>
<keyword evidence="22" id="KW-1185">Reference proteome</keyword>
<dbReference type="InterPro" id="IPR017977">
    <property type="entry name" value="ZP_dom_CS"/>
</dbReference>
<dbReference type="GO" id="GO:0035805">
    <property type="term" value="C:egg coat"/>
    <property type="evidence" value="ECO:0007669"/>
    <property type="project" value="UniProtKB-SubCell"/>
</dbReference>
<dbReference type="GO" id="GO:0032190">
    <property type="term" value="F:acrosin binding"/>
    <property type="evidence" value="ECO:0007669"/>
    <property type="project" value="TreeGrafter"/>
</dbReference>
<evidence type="ECO:0000256" key="10">
    <source>
        <dbReference type="ARBA" id="ARBA00023180"/>
    </source>
</evidence>
<accession>A0A8J6FN64</accession>
<organism evidence="21 22">
    <name type="scientific">Eleutherodactylus coqui</name>
    <name type="common">Puerto Rican coqui</name>
    <dbReference type="NCBI Taxonomy" id="57060"/>
    <lineage>
        <taxon>Eukaryota</taxon>
        <taxon>Metazoa</taxon>
        <taxon>Chordata</taxon>
        <taxon>Craniata</taxon>
        <taxon>Vertebrata</taxon>
        <taxon>Euteleostomi</taxon>
        <taxon>Amphibia</taxon>
        <taxon>Batrachia</taxon>
        <taxon>Anura</taxon>
        <taxon>Neobatrachia</taxon>
        <taxon>Hyloidea</taxon>
        <taxon>Eleutherodactylidae</taxon>
        <taxon>Eleutherodactylinae</taxon>
        <taxon>Eleutherodactylus</taxon>
        <taxon>Eleutherodactylus</taxon>
    </lineage>
</organism>
<feature type="domain" description="P-type" evidence="20">
    <location>
        <begin position="7"/>
        <end position="47"/>
    </location>
</feature>
<keyword evidence="6 18" id="KW-0812">Transmembrane</keyword>
<name>A0A8J6FN64_ELECQ</name>
<evidence type="ECO:0000256" key="8">
    <source>
        <dbReference type="ARBA" id="ARBA00023136"/>
    </source>
</evidence>
<dbReference type="Pfam" id="PF00100">
    <property type="entry name" value="Zona_pellucida"/>
    <property type="match status" value="1"/>
</dbReference>
<dbReference type="PROSITE" id="PS51448">
    <property type="entry name" value="P_TREFOIL_2"/>
    <property type="match status" value="1"/>
</dbReference>
<evidence type="ECO:0000256" key="11">
    <source>
        <dbReference type="ARBA" id="ARBA00023279"/>
    </source>
</evidence>
<dbReference type="SUPFAM" id="SSF57492">
    <property type="entry name" value="Trefoil"/>
    <property type="match status" value="1"/>
</dbReference>
<dbReference type="OrthoDB" id="8919081at2759"/>